<keyword evidence="2" id="KW-1185">Reference proteome</keyword>
<accession>L9KYF2</accession>
<name>L9KYF2_TUPCH</name>
<dbReference type="InParanoid" id="L9KYF2"/>
<dbReference type="AlphaFoldDB" id="L9KYF2"/>
<proteinExistence type="predicted"/>
<dbReference type="Proteomes" id="UP000011518">
    <property type="component" value="Unassembled WGS sequence"/>
</dbReference>
<evidence type="ECO:0000313" key="2">
    <source>
        <dbReference type="Proteomes" id="UP000011518"/>
    </source>
</evidence>
<sequence>MEQDLSAHEALTEGPVLVLPTVDHDWCSCSICLPLPMPADVACLGVGLASIHTANKETDAKVDHFLFYLIACIALLSIRTRDSAPVWSLVA</sequence>
<reference evidence="2" key="1">
    <citation type="submission" date="2012-07" db="EMBL/GenBank/DDBJ databases">
        <title>Genome of the Chinese tree shrew, a rising model animal genetically related to primates.</title>
        <authorList>
            <person name="Zhang G."/>
            <person name="Fan Y."/>
            <person name="Yao Y."/>
            <person name="Huang Z."/>
        </authorList>
    </citation>
    <scope>NUCLEOTIDE SEQUENCE [LARGE SCALE GENOMIC DNA]</scope>
</reference>
<dbReference type="EMBL" id="KB320587">
    <property type="protein sequence ID" value="ELW67975.1"/>
    <property type="molecule type" value="Genomic_DNA"/>
</dbReference>
<evidence type="ECO:0000313" key="1">
    <source>
        <dbReference type="EMBL" id="ELW67975.1"/>
    </source>
</evidence>
<reference evidence="2" key="2">
    <citation type="journal article" date="2013" name="Nat. Commun.">
        <title>Genome of the Chinese tree shrew.</title>
        <authorList>
            <person name="Fan Y."/>
            <person name="Huang Z.Y."/>
            <person name="Cao C.C."/>
            <person name="Chen C.S."/>
            <person name="Chen Y.X."/>
            <person name="Fan D.D."/>
            <person name="He J."/>
            <person name="Hou H.L."/>
            <person name="Hu L."/>
            <person name="Hu X.T."/>
            <person name="Jiang X.T."/>
            <person name="Lai R."/>
            <person name="Lang Y.S."/>
            <person name="Liang B."/>
            <person name="Liao S.G."/>
            <person name="Mu D."/>
            <person name="Ma Y.Y."/>
            <person name="Niu Y.Y."/>
            <person name="Sun X.Q."/>
            <person name="Xia J.Q."/>
            <person name="Xiao J."/>
            <person name="Xiong Z.Q."/>
            <person name="Xu L."/>
            <person name="Yang L."/>
            <person name="Zhang Y."/>
            <person name="Zhao W."/>
            <person name="Zhao X.D."/>
            <person name="Zheng Y.T."/>
            <person name="Zhou J.M."/>
            <person name="Zhu Y.B."/>
            <person name="Zhang G.J."/>
            <person name="Wang J."/>
            <person name="Yao Y.G."/>
        </authorList>
    </citation>
    <scope>NUCLEOTIDE SEQUENCE [LARGE SCALE GENOMIC DNA]</scope>
</reference>
<protein>
    <submittedName>
        <fullName evidence="1">Uncharacterized protein</fullName>
    </submittedName>
</protein>
<organism evidence="1 2">
    <name type="scientific">Tupaia chinensis</name>
    <name type="common">Chinese tree shrew</name>
    <name type="synonym">Tupaia belangeri chinensis</name>
    <dbReference type="NCBI Taxonomy" id="246437"/>
    <lineage>
        <taxon>Eukaryota</taxon>
        <taxon>Metazoa</taxon>
        <taxon>Chordata</taxon>
        <taxon>Craniata</taxon>
        <taxon>Vertebrata</taxon>
        <taxon>Euteleostomi</taxon>
        <taxon>Mammalia</taxon>
        <taxon>Eutheria</taxon>
        <taxon>Euarchontoglires</taxon>
        <taxon>Scandentia</taxon>
        <taxon>Tupaiidae</taxon>
        <taxon>Tupaia</taxon>
    </lineage>
</organism>
<gene>
    <name evidence="1" type="ORF">TREES_T100006379</name>
</gene>